<dbReference type="PANTHER" id="PTHR36566:SF1">
    <property type="entry name" value="PYRIDINIUM-3,5-BISTHIOCARBOXYLIC ACID MONONUCLEOTIDE NICKEL INSERTION PROTEIN"/>
    <property type="match status" value="1"/>
</dbReference>
<reference evidence="3" key="1">
    <citation type="submission" date="2020-10" db="EMBL/GenBank/DDBJ databases">
        <title>Taxonomic study of unclassified bacteria belonging to the class Ktedonobacteria.</title>
        <authorList>
            <person name="Yabe S."/>
            <person name="Wang C.M."/>
            <person name="Zheng Y."/>
            <person name="Sakai Y."/>
            <person name="Cavaletti L."/>
            <person name="Monciardini P."/>
            <person name="Donadio S."/>
        </authorList>
    </citation>
    <scope>NUCLEOTIDE SEQUENCE</scope>
    <source>
        <strain evidence="3">ID150040</strain>
    </source>
</reference>
<accession>A0A8J3IIZ7</accession>
<gene>
    <name evidence="3" type="ORF">KSF_011140</name>
</gene>
<evidence type="ECO:0008006" key="5">
    <source>
        <dbReference type="Google" id="ProtNLM"/>
    </source>
</evidence>
<evidence type="ECO:0000313" key="4">
    <source>
        <dbReference type="Proteomes" id="UP000597444"/>
    </source>
</evidence>
<evidence type="ECO:0000256" key="2">
    <source>
        <dbReference type="SAM" id="MobiDB-lite"/>
    </source>
</evidence>
<protein>
    <recommendedName>
        <fullName evidence="5">LarC family nickel insertion protein</fullName>
    </recommendedName>
</protein>
<sequence length="272" mass="29421">MSAKIAYLDCHSGISGDMFLSAMLDAGLPFDVLRTSLASLPVDGYQITQEAFIDQGIRGTHVDVTLTEQEQPTRGFTDIAALLQSSSLSPFVRDTAIAIFRTLGEAEATVHGVTLDEIHFHEVGAVDAIVDITGAAIALEALEITQLYASPLPFTRGHLRMAHGLMPVPAPATLEILRRVQAPWVPSPIEGELVTPTGAAILATLARFEMPAMTMEQIGYGFGKKKLIWPNCLRACIGSAYAQTHGSHAAPRQEDHHHHHHAHAHHHNHAAH</sequence>
<evidence type="ECO:0000256" key="1">
    <source>
        <dbReference type="ARBA" id="ARBA00022596"/>
    </source>
</evidence>
<proteinExistence type="predicted"/>
<dbReference type="EMBL" id="BNJK01000001">
    <property type="protein sequence ID" value="GHO91066.1"/>
    <property type="molecule type" value="Genomic_DNA"/>
</dbReference>
<feature type="compositionally biased region" description="Basic residues" evidence="2">
    <location>
        <begin position="257"/>
        <end position="272"/>
    </location>
</feature>
<dbReference type="Proteomes" id="UP000597444">
    <property type="component" value="Unassembled WGS sequence"/>
</dbReference>
<dbReference type="PANTHER" id="PTHR36566">
    <property type="entry name" value="NICKEL INSERTION PROTEIN-RELATED"/>
    <property type="match status" value="1"/>
</dbReference>
<keyword evidence="4" id="KW-1185">Reference proteome</keyword>
<comment type="caution">
    <text evidence="3">The sequence shown here is derived from an EMBL/GenBank/DDBJ whole genome shotgun (WGS) entry which is preliminary data.</text>
</comment>
<organism evidence="3 4">
    <name type="scientific">Reticulibacter mediterranei</name>
    <dbReference type="NCBI Taxonomy" id="2778369"/>
    <lineage>
        <taxon>Bacteria</taxon>
        <taxon>Bacillati</taxon>
        <taxon>Chloroflexota</taxon>
        <taxon>Ktedonobacteria</taxon>
        <taxon>Ktedonobacterales</taxon>
        <taxon>Reticulibacteraceae</taxon>
        <taxon>Reticulibacter</taxon>
    </lineage>
</organism>
<keyword evidence="1" id="KW-0533">Nickel</keyword>
<name>A0A8J3IIZ7_9CHLR</name>
<evidence type="ECO:0000313" key="3">
    <source>
        <dbReference type="EMBL" id="GHO91066.1"/>
    </source>
</evidence>
<feature type="region of interest" description="Disordered" evidence="2">
    <location>
        <begin position="247"/>
        <end position="272"/>
    </location>
</feature>
<dbReference type="AlphaFoldDB" id="A0A8J3IIZ7"/>
<dbReference type="RefSeq" id="WP_220201986.1">
    <property type="nucleotide sequence ID" value="NZ_BNJK01000001.1"/>
</dbReference>
<dbReference type="InterPro" id="IPR002822">
    <property type="entry name" value="Ni_insertion"/>
</dbReference>
<dbReference type="Pfam" id="PF01969">
    <property type="entry name" value="Ni_insertion"/>
    <property type="match status" value="1"/>
</dbReference>